<sequence>MQCLHAAQAAADDGGPLADTEAVGQQGLAVDPVFYGNDGEVRAVFLSVFGVGAQRAGAAGAAAQVVESDNEEAVGVHGFAGADHAVPPAGVFVGGVVAAGDVVVAGEGVADQYGVGFVGVECAVGFHHQIEARQGLAVLQDKRLFERDFFGRYQPYAVGGGHNVCAGEGKGRIITAFVFAWLFQTAFLAGCMFLFY</sequence>
<accession>D4DQY9</accession>
<proteinExistence type="predicted"/>
<keyword evidence="1" id="KW-0812">Transmembrane</keyword>
<organism evidence="2 3">
    <name type="scientific">Neisseria elongata subsp. glycolytica ATCC 29315</name>
    <dbReference type="NCBI Taxonomy" id="546263"/>
    <lineage>
        <taxon>Bacteria</taxon>
        <taxon>Pseudomonadati</taxon>
        <taxon>Pseudomonadota</taxon>
        <taxon>Betaproteobacteria</taxon>
        <taxon>Neisseriales</taxon>
        <taxon>Neisseriaceae</taxon>
        <taxon>Neisseria</taxon>
    </lineage>
</organism>
<dbReference type="Proteomes" id="UP000005536">
    <property type="component" value="Unassembled WGS sequence"/>
</dbReference>
<comment type="caution">
    <text evidence="2">The sequence shown here is derived from an EMBL/GenBank/DDBJ whole genome shotgun (WGS) entry which is preliminary data.</text>
</comment>
<dbReference type="AlphaFoldDB" id="D4DQY9"/>
<name>D4DQY9_NEIEG</name>
<evidence type="ECO:0000313" key="2">
    <source>
        <dbReference type="EMBL" id="EFE49736.1"/>
    </source>
</evidence>
<gene>
    <name evidence="2" type="ORF">NEIELOOT_01481</name>
</gene>
<reference evidence="2 3" key="1">
    <citation type="submission" date="2010-02" db="EMBL/GenBank/DDBJ databases">
        <authorList>
            <person name="Weinstock G."/>
            <person name="Sodergren E."/>
            <person name="Clifton S."/>
            <person name="Fulton L."/>
            <person name="Fulton B."/>
            <person name="Courtney L."/>
            <person name="Fronick C."/>
            <person name="Harrison M."/>
            <person name="Strong C."/>
            <person name="Farmer C."/>
            <person name="Delahaunty K."/>
            <person name="Markovic C."/>
            <person name="Hall O."/>
            <person name="Minx P."/>
            <person name="Tomlinson C."/>
            <person name="Mitreva M."/>
            <person name="Nelson J."/>
            <person name="Hou S."/>
            <person name="Wollam A."/>
            <person name="Pepin K.H."/>
            <person name="Johnson M."/>
            <person name="Bhonagiri V."/>
            <person name="Zhang X."/>
            <person name="Suruliraj S."/>
            <person name="Warren W."/>
            <person name="Chinwalla A."/>
            <person name="Mardis E.R."/>
            <person name="Wilson R.K."/>
        </authorList>
    </citation>
    <scope>NUCLEOTIDE SEQUENCE [LARGE SCALE GENOMIC DNA]</scope>
    <source>
        <strain evidence="2 3">ATCC 29315</strain>
    </source>
</reference>
<feature type="transmembrane region" description="Helical" evidence="1">
    <location>
        <begin position="173"/>
        <end position="195"/>
    </location>
</feature>
<protein>
    <submittedName>
        <fullName evidence="2">Uncharacterized protein</fullName>
    </submittedName>
</protein>
<evidence type="ECO:0000313" key="3">
    <source>
        <dbReference type="Proteomes" id="UP000005536"/>
    </source>
</evidence>
<evidence type="ECO:0000256" key="1">
    <source>
        <dbReference type="SAM" id="Phobius"/>
    </source>
</evidence>
<keyword evidence="1" id="KW-0472">Membrane</keyword>
<dbReference type="EMBL" id="ADBF01000042">
    <property type="protein sequence ID" value="EFE49736.1"/>
    <property type="molecule type" value="Genomic_DNA"/>
</dbReference>
<keyword evidence="1" id="KW-1133">Transmembrane helix</keyword>